<dbReference type="GeneID" id="54359755"/>
<organism evidence="2">
    <name type="scientific">Dissoconium aciculare CBS 342.82</name>
    <dbReference type="NCBI Taxonomy" id="1314786"/>
    <lineage>
        <taxon>Eukaryota</taxon>
        <taxon>Fungi</taxon>
        <taxon>Dikarya</taxon>
        <taxon>Ascomycota</taxon>
        <taxon>Pezizomycotina</taxon>
        <taxon>Dothideomycetes</taxon>
        <taxon>Dothideomycetidae</taxon>
        <taxon>Mycosphaerellales</taxon>
        <taxon>Dissoconiaceae</taxon>
        <taxon>Dissoconium</taxon>
    </lineage>
</organism>
<name>A0A6J3LTM7_9PEZI</name>
<evidence type="ECO:0000313" key="1">
    <source>
        <dbReference type="Proteomes" id="UP000504637"/>
    </source>
</evidence>
<dbReference type="InterPro" id="IPR036390">
    <property type="entry name" value="WH_DNA-bd_sf"/>
</dbReference>
<proteinExistence type="predicted"/>
<dbReference type="Pfam" id="PF11625">
    <property type="entry name" value="DUF3253"/>
    <property type="match status" value="1"/>
</dbReference>
<evidence type="ECO:0000313" key="2">
    <source>
        <dbReference type="RefSeq" id="XP_033455665.1"/>
    </source>
</evidence>
<dbReference type="RefSeq" id="XP_033455665.1">
    <property type="nucleotide sequence ID" value="XM_033601955.1"/>
</dbReference>
<accession>A0A6J3LTM7</accession>
<keyword evidence="1" id="KW-1185">Reference proteome</keyword>
<dbReference type="Proteomes" id="UP000504637">
    <property type="component" value="Unplaced"/>
</dbReference>
<protein>
    <submittedName>
        <fullName evidence="2">Uncharacterized protein</fullName>
    </submittedName>
</protein>
<dbReference type="SUPFAM" id="SSF46785">
    <property type="entry name" value="Winged helix' DNA-binding domain"/>
    <property type="match status" value="1"/>
</dbReference>
<dbReference type="InterPro" id="IPR036388">
    <property type="entry name" value="WH-like_DNA-bd_sf"/>
</dbReference>
<reference evidence="2" key="2">
    <citation type="submission" date="2020-04" db="EMBL/GenBank/DDBJ databases">
        <authorList>
            <consortium name="NCBI Genome Project"/>
        </authorList>
    </citation>
    <scope>NUCLEOTIDE SEQUENCE</scope>
    <source>
        <strain evidence="2">CBS 342.82</strain>
    </source>
</reference>
<gene>
    <name evidence="2" type="ORF">K489DRAFT_327045</name>
</gene>
<dbReference type="AlphaFoldDB" id="A0A6J3LTM7"/>
<dbReference type="Gene3D" id="1.10.10.10">
    <property type="entry name" value="Winged helix-like DNA-binding domain superfamily/Winged helix DNA-binding domain"/>
    <property type="match status" value="1"/>
</dbReference>
<reference evidence="2" key="1">
    <citation type="submission" date="2020-01" db="EMBL/GenBank/DDBJ databases">
        <authorList>
            <consortium name="DOE Joint Genome Institute"/>
            <person name="Haridas S."/>
            <person name="Albert R."/>
            <person name="Binder M."/>
            <person name="Bloem J."/>
            <person name="Labutti K."/>
            <person name="Salamov A."/>
            <person name="Andreopoulos B."/>
            <person name="Baker S.E."/>
            <person name="Barry K."/>
            <person name="Bills G."/>
            <person name="Bluhm B.H."/>
            <person name="Cannon C."/>
            <person name="Castanera R."/>
            <person name="Culley D.E."/>
            <person name="Daum C."/>
            <person name="Ezra D."/>
            <person name="Gonzalez J.B."/>
            <person name="Henrissat B."/>
            <person name="Kuo A."/>
            <person name="Liang C."/>
            <person name="Lipzen A."/>
            <person name="Lutzoni F."/>
            <person name="Magnuson J."/>
            <person name="Mondo S."/>
            <person name="Nolan M."/>
            <person name="Ohm R."/>
            <person name="Pangilinan J."/>
            <person name="Park H.-J."/>
            <person name="Ramirez L."/>
            <person name="Alfaro M."/>
            <person name="Sun H."/>
            <person name="Tritt A."/>
            <person name="Yoshinaga Y."/>
            <person name="Zwiers L.-H."/>
            <person name="Turgeon B.G."/>
            <person name="Goodwin S.B."/>
            <person name="Spatafora J.W."/>
            <person name="Crous P.W."/>
            <person name="Grigoriev I.V."/>
        </authorList>
    </citation>
    <scope>NUCLEOTIDE SEQUENCE</scope>
    <source>
        <strain evidence="2">CBS 342.82</strain>
    </source>
</reference>
<reference evidence="2" key="3">
    <citation type="submission" date="2025-08" db="UniProtKB">
        <authorList>
            <consortium name="RefSeq"/>
        </authorList>
    </citation>
    <scope>IDENTIFICATION</scope>
    <source>
        <strain evidence="2">CBS 342.82</strain>
    </source>
</reference>
<dbReference type="OrthoDB" id="2563170at2759"/>
<sequence length="110" mass="12192">MTATPLVRHFEAFLAARHPPKTFCPSEVARSLTSADIQVLSDATSTAMTHWRDAMPLIREHAWTLRARGRCEILQRGVVLGAEQVGCLEEIRGPIRIRRVERTGEDGSGA</sequence>
<dbReference type="InterPro" id="IPR021660">
    <property type="entry name" value="DUF3253"/>
</dbReference>